<dbReference type="KEGG" id="spha:D3Y57_05745"/>
<evidence type="ECO:0000256" key="2">
    <source>
        <dbReference type="ARBA" id="ARBA00022485"/>
    </source>
</evidence>
<dbReference type="InterPro" id="IPR007197">
    <property type="entry name" value="rSAM"/>
</dbReference>
<dbReference type="Pfam" id="PF06463">
    <property type="entry name" value="Mob_synth_C"/>
    <property type="match status" value="1"/>
</dbReference>
<evidence type="ECO:0000256" key="11">
    <source>
        <dbReference type="ARBA" id="ARBA00048697"/>
    </source>
</evidence>
<dbReference type="UniPathway" id="UPA00344"/>
<evidence type="ECO:0000256" key="7">
    <source>
        <dbReference type="ARBA" id="ARBA00023014"/>
    </source>
</evidence>
<dbReference type="CDD" id="cd01335">
    <property type="entry name" value="Radical_SAM"/>
    <property type="match status" value="1"/>
</dbReference>
<dbReference type="InterPro" id="IPR040064">
    <property type="entry name" value="MoaA-like"/>
</dbReference>
<feature type="binding site" evidence="12">
    <location>
        <position position="34"/>
    </location>
    <ligand>
        <name>[4Fe-4S] cluster</name>
        <dbReference type="ChEBI" id="CHEBI:49883"/>
        <label>1</label>
        <note>4Fe-4S-S-AdoMet</note>
    </ligand>
</feature>
<feature type="binding site" evidence="12">
    <location>
        <position position="23"/>
    </location>
    <ligand>
        <name>GTP</name>
        <dbReference type="ChEBI" id="CHEBI:37565"/>
    </ligand>
</feature>
<dbReference type="OrthoDB" id="9763993at2"/>
<organism evidence="14 15">
    <name type="scientific">Sphingomonas paeninsulae</name>
    <dbReference type="NCBI Taxonomy" id="2319844"/>
    <lineage>
        <taxon>Bacteria</taxon>
        <taxon>Pseudomonadati</taxon>
        <taxon>Pseudomonadota</taxon>
        <taxon>Alphaproteobacteria</taxon>
        <taxon>Sphingomonadales</taxon>
        <taxon>Sphingomonadaceae</taxon>
        <taxon>Sphingomonas</taxon>
    </lineage>
</organism>
<dbReference type="GO" id="GO:0005525">
    <property type="term" value="F:GTP binding"/>
    <property type="evidence" value="ECO:0007669"/>
    <property type="project" value="UniProtKB-UniRule"/>
</dbReference>
<dbReference type="SFLD" id="SFLDG01383">
    <property type="entry name" value="cyclic_pyranopterin_phosphate"/>
    <property type="match status" value="1"/>
</dbReference>
<comment type="similarity">
    <text evidence="12">Belongs to the radical SAM superfamily. MoaA family.</text>
</comment>
<dbReference type="GO" id="GO:0061798">
    <property type="term" value="F:GTP 3',8'-cyclase activity"/>
    <property type="evidence" value="ECO:0007669"/>
    <property type="project" value="UniProtKB-UniRule"/>
</dbReference>
<name>A0A494TIG9_SPHPE</name>
<comment type="subunit">
    <text evidence="12">Monomer and homodimer.</text>
</comment>
<dbReference type="GO" id="GO:0061799">
    <property type="term" value="F:cyclic pyranopterin monophosphate synthase activity"/>
    <property type="evidence" value="ECO:0007669"/>
    <property type="project" value="TreeGrafter"/>
</dbReference>
<dbReference type="Gene3D" id="3.20.20.70">
    <property type="entry name" value="Aldolase class I"/>
    <property type="match status" value="1"/>
</dbReference>
<reference evidence="14 15" key="1">
    <citation type="submission" date="2018-09" db="EMBL/GenBank/DDBJ databases">
        <title>Sphingomonas peninsula sp. nov., isolated from fildes peninsula, Antarctic soil.</title>
        <authorList>
            <person name="Yingchao G."/>
        </authorList>
    </citation>
    <scope>NUCLEOTIDE SEQUENCE [LARGE SCALE GENOMIC DNA]</scope>
    <source>
        <strain evidence="14 15">YZ-8</strain>
    </source>
</reference>
<proteinExistence type="inferred from homology"/>
<dbReference type="PANTHER" id="PTHR22960:SF0">
    <property type="entry name" value="MOLYBDENUM COFACTOR BIOSYNTHESIS PROTEIN 1"/>
    <property type="match status" value="1"/>
</dbReference>
<dbReference type="SMART" id="SM00729">
    <property type="entry name" value="Elp3"/>
    <property type="match status" value="1"/>
</dbReference>
<dbReference type="Proteomes" id="UP000276254">
    <property type="component" value="Chromosome"/>
</dbReference>
<dbReference type="GO" id="GO:0051539">
    <property type="term" value="F:4 iron, 4 sulfur cluster binding"/>
    <property type="evidence" value="ECO:0007669"/>
    <property type="project" value="UniProtKB-UniRule"/>
</dbReference>
<dbReference type="NCBIfam" id="TIGR02666">
    <property type="entry name" value="moaA"/>
    <property type="match status" value="1"/>
</dbReference>
<evidence type="ECO:0000313" key="14">
    <source>
        <dbReference type="EMBL" id="AYJ85571.1"/>
    </source>
</evidence>
<dbReference type="EMBL" id="CP032829">
    <property type="protein sequence ID" value="AYJ85571.1"/>
    <property type="molecule type" value="Genomic_DNA"/>
</dbReference>
<feature type="domain" description="Radical SAM core" evidence="13">
    <location>
        <begin position="14"/>
        <end position="233"/>
    </location>
</feature>
<dbReference type="InterPro" id="IPR013785">
    <property type="entry name" value="Aldolase_TIM"/>
</dbReference>
<evidence type="ECO:0000256" key="8">
    <source>
        <dbReference type="ARBA" id="ARBA00023134"/>
    </source>
</evidence>
<keyword evidence="3 12" id="KW-0949">S-adenosyl-L-methionine</keyword>
<protein>
    <recommendedName>
        <fullName evidence="1 12">GTP 3',8-cyclase</fullName>
        <ecNumber evidence="1 12">4.1.99.22</ecNumber>
    </recommendedName>
    <alternativeName>
        <fullName evidence="12">Molybdenum cofactor biosynthesis protein A</fullName>
    </alternativeName>
</protein>
<dbReference type="PROSITE" id="PS01305">
    <property type="entry name" value="MOAA_NIFB_PQQE"/>
    <property type="match status" value="1"/>
</dbReference>
<dbReference type="CDD" id="cd21117">
    <property type="entry name" value="Twitch_MoaA"/>
    <property type="match status" value="1"/>
</dbReference>
<evidence type="ECO:0000259" key="13">
    <source>
        <dbReference type="PROSITE" id="PS51918"/>
    </source>
</evidence>
<keyword evidence="7 12" id="KW-0411">Iron-sulfur</keyword>
<feature type="binding site" evidence="12">
    <location>
        <position position="199"/>
    </location>
    <ligand>
        <name>S-adenosyl-L-methionine</name>
        <dbReference type="ChEBI" id="CHEBI:59789"/>
    </ligand>
</feature>
<evidence type="ECO:0000256" key="4">
    <source>
        <dbReference type="ARBA" id="ARBA00022723"/>
    </source>
</evidence>
<dbReference type="InterPro" id="IPR058240">
    <property type="entry name" value="rSAM_sf"/>
</dbReference>
<dbReference type="GO" id="GO:0006777">
    <property type="term" value="P:Mo-molybdopterin cofactor biosynthetic process"/>
    <property type="evidence" value="ECO:0007669"/>
    <property type="project" value="UniProtKB-UniRule"/>
</dbReference>
<evidence type="ECO:0000256" key="6">
    <source>
        <dbReference type="ARBA" id="ARBA00023004"/>
    </source>
</evidence>
<feature type="binding site" evidence="12">
    <location>
        <position position="129"/>
    </location>
    <ligand>
        <name>S-adenosyl-L-methionine</name>
        <dbReference type="ChEBI" id="CHEBI:59789"/>
    </ligand>
</feature>
<dbReference type="InterPro" id="IPR010505">
    <property type="entry name" value="MoaA_twitch"/>
</dbReference>
<feature type="binding site" evidence="12">
    <location>
        <position position="76"/>
    </location>
    <ligand>
        <name>S-adenosyl-L-methionine</name>
        <dbReference type="ChEBI" id="CHEBI:59789"/>
    </ligand>
</feature>
<dbReference type="SFLD" id="SFLDG01386">
    <property type="entry name" value="main_SPASM_domain-containing"/>
    <property type="match status" value="1"/>
</dbReference>
<comment type="cofactor">
    <cofactor evidence="12">
        <name>[4Fe-4S] cluster</name>
        <dbReference type="ChEBI" id="CHEBI:49883"/>
    </cofactor>
    <text evidence="12">Binds 2 [4Fe-4S] clusters. Binds 1 [4Fe-4S] cluster coordinated with 3 cysteines and an exchangeable S-adenosyl-L-methionine and 1 [4Fe-4S] cluster coordinated with 3 cysteines and the GTP-derived substrate.</text>
</comment>
<dbReference type="InterPro" id="IPR050105">
    <property type="entry name" value="MoCo_biosynth_MoaA/MoaC"/>
</dbReference>
<evidence type="ECO:0000256" key="5">
    <source>
        <dbReference type="ARBA" id="ARBA00022741"/>
    </source>
</evidence>
<dbReference type="SFLD" id="SFLDS00029">
    <property type="entry name" value="Radical_SAM"/>
    <property type="match status" value="1"/>
</dbReference>
<evidence type="ECO:0000256" key="12">
    <source>
        <dbReference type="HAMAP-Rule" id="MF_01225"/>
    </source>
</evidence>
<dbReference type="HAMAP" id="MF_01225_B">
    <property type="entry name" value="MoaA_B"/>
    <property type="match status" value="1"/>
</dbReference>
<keyword evidence="2 12" id="KW-0004">4Fe-4S</keyword>
<evidence type="ECO:0000256" key="9">
    <source>
        <dbReference type="ARBA" id="ARBA00023150"/>
    </source>
</evidence>
<comment type="catalytic activity">
    <reaction evidence="11 12">
        <text>GTP + AH2 + S-adenosyl-L-methionine = (8S)-3',8-cyclo-7,8-dihydroguanosine 5'-triphosphate + 5'-deoxyadenosine + L-methionine + A + H(+)</text>
        <dbReference type="Rhea" id="RHEA:49576"/>
        <dbReference type="ChEBI" id="CHEBI:13193"/>
        <dbReference type="ChEBI" id="CHEBI:15378"/>
        <dbReference type="ChEBI" id="CHEBI:17319"/>
        <dbReference type="ChEBI" id="CHEBI:17499"/>
        <dbReference type="ChEBI" id="CHEBI:37565"/>
        <dbReference type="ChEBI" id="CHEBI:57844"/>
        <dbReference type="ChEBI" id="CHEBI:59789"/>
        <dbReference type="ChEBI" id="CHEBI:131766"/>
        <dbReference type="EC" id="4.1.99.22"/>
    </reaction>
</comment>
<dbReference type="RefSeq" id="WP_121152196.1">
    <property type="nucleotide sequence ID" value="NZ_CP032829.1"/>
</dbReference>
<dbReference type="GO" id="GO:1904047">
    <property type="term" value="F:S-adenosyl-L-methionine binding"/>
    <property type="evidence" value="ECO:0007669"/>
    <property type="project" value="UniProtKB-UniRule"/>
</dbReference>
<evidence type="ECO:0000256" key="3">
    <source>
        <dbReference type="ARBA" id="ARBA00022691"/>
    </source>
</evidence>
<dbReference type="Pfam" id="PF04055">
    <property type="entry name" value="Radical_SAM"/>
    <property type="match status" value="1"/>
</dbReference>
<accession>A0A494TIG9</accession>
<feature type="binding site" evidence="12">
    <location>
        <begin position="267"/>
        <end position="269"/>
    </location>
    <ligand>
        <name>GTP</name>
        <dbReference type="ChEBI" id="CHEBI:37565"/>
    </ligand>
</feature>
<evidence type="ECO:0000256" key="1">
    <source>
        <dbReference type="ARBA" id="ARBA00012167"/>
    </source>
</evidence>
<keyword evidence="6 12" id="KW-0408">Iron</keyword>
<feature type="binding site" evidence="12">
    <location>
        <position position="72"/>
    </location>
    <ligand>
        <name>GTP</name>
        <dbReference type="ChEBI" id="CHEBI:37565"/>
    </ligand>
</feature>
<dbReference type="InterPro" id="IPR013483">
    <property type="entry name" value="MoaA"/>
</dbReference>
<dbReference type="PANTHER" id="PTHR22960">
    <property type="entry name" value="MOLYBDOPTERIN COFACTOR SYNTHESIS PROTEIN A"/>
    <property type="match status" value="1"/>
</dbReference>
<feature type="binding site" evidence="12">
    <location>
        <position position="37"/>
    </location>
    <ligand>
        <name>[4Fe-4S] cluster</name>
        <dbReference type="ChEBI" id="CHEBI:49883"/>
        <label>1</label>
        <note>4Fe-4S-S-AdoMet</note>
    </ligand>
</feature>
<feature type="binding site" evidence="12">
    <location>
        <position position="30"/>
    </location>
    <ligand>
        <name>[4Fe-4S] cluster</name>
        <dbReference type="ChEBI" id="CHEBI:49883"/>
        <label>1</label>
        <note>4Fe-4S-S-AdoMet</note>
    </ligand>
</feature>
<dbReference type="PROSITE" id="PS51918">
    <property type="entry name" value="RADICAL_SAM"/>
    <property type="match status" value="1"/>
</dbReference>
<feature type="binding site" evidence="12">
    <location>
        <position position="265"/>
    </location>
    <ligand>
        <name>[4Fe-4S] cluster</name>
        <dbReference type="ChEBI" id="CHEBI:49883"/>
        <label>2</label>
        <note>4Fe-4S-substrate</note>
    </ligand>
</feature>
<dbReference type="SFLD" id="SFLDG01067">
    <property type="entry name" value="SPASM/twitch_domain_containing"/>
    <property type="match status" value="1"/>
</dbReference>
<feature type="binding site" evidence="12">
    <location>
        <position position="262"/>
    </location>
    <ligand>
        <name>[4Fe-4S] cluster</name>
        <dbReference type="ChEBI" id="CHEBI:49883"/>
        <label>2</label>
        <note>4Fe-4S-substrate</note>
    </ligand>
</feature>
<evidence type="ECO:0000256" key="10">
    <source>
        <dbReference type="ARBA" id="ARBA00023239"/>
    </source>
</evidence>
<keyword evidence="5 12" id="KW-0547">Nucleotide-binding</keyword>
<feature type="binding site" evidence="12">
    <location>
        <position position="279"/>
    </location>
    <ligand>
        <name>[4Fe-4S] cluster</name>
        <dbReference type="ChEBI" id="CHEBI:49883"/>
        <label>2</label>
        <note>4Fe-4S-substrate</note>
    </ligand>
</feature>
<dbReference type="SUPFAM" id="SSF102114">
    <property type="entry name" value="Radical SAM enzymes"/>
    <property type="match status" value="1"/>
</dbReference>
<comment type="pathway">
    <text evidence="12">Cofactor biosynthesis; molybdopterin biosynthesis.</text>
</comment>
<dbReference type="GO" id="GO:0046872">
    <property type="term" value="F:metal ion binding"/>
    <property type="evidence" value="ECO:0007669"/>
    <property type="project" value="UniProtKB-KW"/>
</dbReference>
<keyword evidence="10 12" id="KW-0456">Lyase</keyword>
<keyword evidence="8 12" id="KW-0342">GTP-binding</keyword>
<dbReference type="EC" id="4.1.99.22" evidence="1 12"/>
<keyword evidence="15" id="KW-1185">Reference proteome</keyword>
<feature type="binding site" evidence="12">
    <location>
        <position position="105"/>
    </location>
    <ligand>
        <name>GTP</name>
        <dbReference type="ChEBI" id="CHEBI:37565"/>
    </ligand>
</feature>
<dbReference type="AlphaFoldDB" id="A0A494TIG9"/>
<keyword evidence="4 12" id="KW-0479">Metal-binding</keyword>
<gene>
    <name evidence="12 14" type="primary">moaA</name>
    <name evidence="14" type="ORF">D3Y57_05745</name>
</gene>
<dbReference type="InterPro" id="IPR006638">
    <property type="entry name" value="Elp3/MiaA/NifB-like_rSAM"/>
</dbReference>
<feature type="binding site" evidence="12">
    <location>
        <position position="165"/>
    </location>
    <ligand>
        <name>GTP</name>
        <dbReference type="ChEBI" id="CHEBI:37565"/>
    </ligand>
</feature>
<dbReference type="InterPro" id="IPR000385">
    <property type="entry name" value="MoaA_NifB_PqqE_Fe-S-bd_CS"/>
</dbReference>
<keyword evidence="9 12" id="KW-0501">Molybdenum cofactor biosynthesis</keyword>
<comment type="function">
    <text evidence="12">Catalyzes the cyclization of GTP to (8S)-3',8-cyclo-7,8-dihydroguanosine 5'-triphosphate.</text>
</comment>
<feature type="binding site" evidence="12">
    <location>
        <position position="36"/>
    </location>
    <ligand>
        <name>S-adenosyl-L-methionine</name>
        <dbReference type="ChEBI" id="CHEBI:59789"/>
    </ligand>
</feature>
<evidence type="ECO:0000313" key="15">
    <source>
        <dbReference type="Proteomes" id="UP000276254"/>
    </source>
</evidence>
<sequence>MLESISRTAGLRDGFGRGIDYVRLSLTDRCDLRCRYCMAEDMTFLPRSEILTLEEIVELARRFVDRGVKRIRLTGGEPLARRGAVQVATEIGKLIGHGLDEVTMTTNATRLREHAPALRAAGIERMNVSLDTRDPAKFRHITRHGDVAQVLDGVQAARDAGISVKINMVALKGLNEDEIEPMLIWCGEQGYGLSLIETMPLGVIEEDRTDRFLSLTVVKDRLDAKYALLPSAKRTGGPARYWSIPELGATLGLISPLTRNFCEGCNRIRVSASGQLYMCLGHEDRVDLREALRSDDPALLDNAIDRALGAKPKAHDFHIGTPATERHMSVTGG</sequence>